<evidence type="ECO:0000313" key="2">
    <source>
        <dbReference type="EMBL" id="KAJ8976920.1"/>
    </source>
</evidence>
<evidence type="ECO:0000256" key="1">
    <source>
        <dbReference type="SAM" id="MobiDB-lite"/>
    </source>
</evidence>
<reference evidence="2" key="1">
    <citation type="journal article" date="2023" name="Insect Mol. Biol.">
        <title>Genome sequencing provides insights into the evolution of gene families encoding plant cell wall-degrading enzymes in longhorned beetles.</title>
        <authorList>
            <person name="Shin N.R."/>
            <person name="Okamura Y."/>
            <person name="Kirsch R."/>
            <person name="Pauchet Y."/>
        </authorList>
    </citation>
    <scope>NUCLEOTIDE SEQUENCE</scope>
    <source>
        <strain evidence="2">MMC_N1</strain>
    </source>
</reference>
<proteinExistence type="predicted"/>
<gene>
    <name evidence="2" type="ORF">NQ317_014967</name>
</gene>
<keyword evidence="3" id="KW-1185">Reference proteome</keyword>
<evidence type="ECO:0000313" key="3">
    <source>
        <dbReference type="Proteomes" id="UP001162164"/>
    </source>
</evidence>
<dbReference type="EMBL" id="JAPWTJ010000611">
    <property type="protein sequence ID" value="KAJ8976920.1"/>
    <property type="molecule type" value="Genomic_DNA"/>
</dbReference>
<comment type="caution">
    <text evidence="2">The sequence shown here is derived from an EMBL/GenBank/DDBJ whole genome shotgun (WGS) entry which is preliminary data.</text>
</comment>
<sequence length="245" mass="27826">MHQQKQMHSCSQKQTNRYQHQHKLENIVGTGKHQYQQSFNSQEHASYQQALHNHRKELSQQKAKVTCKPFASVSHSNHKSLPPHHEQQKEKPSLGDLCRQQTSQPIDLSGSTTPGSKLKVKQHLIDPSNTPKLLKHHDDVAEVGSTTASIEEMQDAHKHLWHPLFGKYFSSILIDISITQALKTQKSFNKINNLNEQLVKCAPRPSLLVPEKPHKKQPSEKFTDSAPFSSQSLQRDNMTSACLKS</sequence>
<protein>
    <submittedName>
        <fullName evidence="2">Uncharacterized protein</fullName>
    </submittedName>
</protein>
<organism evidence="2 3">
    <name type="scientific">Molorchus minor</name>
    <dbReference type="NCBI Taxonomy" id="1323400"/>
    <lineage>
        <taxon>Eukaryota</taxon>
        <taxon>Metazoa</taxon>
        <taxon>Ecdysozoa</taxon>
        <taxon>Arthropoda</taxon>
        <taxon>Hexapoda</taxon>
        <taxon>Insecta</taxon>
        <taxon>Pterygota</taxon>
        <taxon>Neoptera</taxon>
        <taxon>Endopterygota</taxon>
        <taxon>Coleoptera</taxon>
        <taxon>Polyphaga</taxon>
        <taxon>Cucujiformia</taxon>
        <taxon>Chrysomeloidea</taxon>
        <taxon>Cerambycidae</taxon>
        <taxon>Lamiinae</taxon>
        <taxon>Monochamini</taxon>
        <taxon>Molorchus</taxon>
    </lineage>
</organism>
<feature type="compositionally biased region" description="Basic and acidic residues" evidence="1">
    <location>
        <begin position="83"/>
        <end position="93"/>
    </location>
</feature>
<dbReference type="Proteomes" id="UP001162164">
    <property type="component" value="Unassembled WGS sequence"/>
</dbReference>
<feature type="compositionally biased region" description="Polar residues" evidence="1">
    <location>
        <begin position="226"/>
        <end position="245"/>
    </location>
</feature>
<feature type="region of interest" description="Disordered" evidence="1">
    <location>
        <begin position="208"/>
        <end position="245"/>
    </location>
</feature>
<feature type="region of interest" description="Disordered" evidence="1">
    <location>
        <begin position="40"/>
        <end position="98"/>
    </location>
</feature>
<feature type="compositionally biased region" description="Polar residues" evidence="1">
    <location>
        <begin position="40"/>
        <end position="51"/>
    </location>
</feature>
<accession>A0ABQ9JFX8</accession>
<name>A0ABQ9JFX8_9CUCU</name>